<sequence>MLAQKAAQQSLRRLAGQQHALRLATPAAIATGKMFTAQRRLAASQTISEQSEMKNILTQQRLNRPVAPHLSIYQAQITWYLSALNRITGSLLSGGFYVFGGLYLVAPYIGLHMESAAMAASVAAWPLLVKLPVKMLIAWPFTFHCLNGVRHLTWDTTRMITNRKVTQSGWVVVGLSTISALALCFM</sequence>
<dbReference type="Proteomes" id="UP001281147">
    <property type="component" value="Unassembled WGS sequence"/>
</dbReference>
<evidence type="ECO:0000313" key="1">
    <source>
        <dbReference type="EMBL" id="KAK3707661.1"/>
    </source>
</evidence>
<protein>
    <submittedName>
        <fullName evidence="1">Uncharacterized protein</fullName>
    </submittedName>
</protein>
<gene>
    <name evidence="1" type="ORF">LTR37_012009</name>
</gene>
<evidence type="ECO:0000313" key="2">
    <source>
        <dbReference type="Proteomes" id="UP001281147"/>
    </source>
</evidence>
<keyword evidence="2" id="KW-1185">Reference proteome</keyword>
<organism evidence="1 2">
    <name type="scientific">Vermiconidia calcicola</name>
    <dbReference type="NCBI Taxonomy" id="1690605"/>
    <lineage>
        <taxon>Eukaryota</taxon>
        <taxon>Fungi</taxon>
        <taxon>Dikarya</taxon>
        <taxon>Ascomycota</taxon>
        <taxon>Pezizomycotina</taxon>
        <taxon>Dothideomycetes</taxon>
        <taxon>Dothideomycetidae</taxon>
        <taxon>Mycosphaerellales</taxon>
        <taxon>Extremaceae</taxon>
        <taxon>Vermiconidia</taxon>
    </lineage>
</organism>
<proteinExistence type="predicted"/>
<comment type="caution">
    <text evidence="1">The sequence shown here is derived from an EMBL/GenBank/DDBJ whole genome shotgun (WGS) entry which is preliminary data.</text>
</comment>
<accession>A0ACC3N0I7</accession>
<name>A0ACC3N0I7_9PEZI</name>
<reference evidence="1" key="1">
    <citation type="submission" date="2023-07" db="EMBL/GenBank/DDBJ databases">
        <title>Black Yeasts Isolated from many extreme environments.</title>
        <authorList>
            <person name="Coleine C."/>
            <person name="Stajich J.E."/>
            <person name="Selbmann L."/>
        </authorList>
    </citation>
    <scope>NUCLEOTIDE SEQUENCE</scope>
    <source>
        <strain evidence="1">CCFEE 5714</strain>
    </source>
</reference>
<dbReference type="EMBL" id="JAUTXU010000108">
    <property type="protein sequence ID" value="KAK3707661.1"/>
    <property type="molecule type" value="Genomic_DNA"/>
</dbReference>